<protein>
    <submittedName>
        <fullName evidence="2">Uncharacterized protein</fullName>
    </submittedName>
</protein>
<proteinExistence type="predicted"/>
<gene>
    <name evidence="2" type="ORF">VNO77_02028</name>
</gene>
<sequence>MKVIAIVAIGVLPISGTEVGPLTPIARARRSNQGTLINPSRAQCSRPSLYTQEKIRARIKMLQRDSKTGLRGFSYLQRKEKKMKYGWVCANGMKDTKPEKYGSFLKVEAEISNKNITNSFGGRNGGSPQSPSSDLAQYFL</sequence>
<evidence type="ECO:0000256" key="1">
    <source>
        <dbReference type="SAM" id="SignalP"/>
    </source>
</evidence>
<comment type="caution">
    <text evidence="2">The sequence shown here is derived from an EMBL/GenBank/DDBJ whole genome shotgun (WGS) entry which is preliminary data.</text>
</comment>
<evidence type="ECO:0000313" key="3">
    <source>
        <dbReference type="Proteomes" id="UP001367508"/>
    </source>
</evidence>
<dbReference type="AlphaFoldDB" id="A0AAN9MU91"/>
<feature type="signal peptide" evidence="1">
    <location>
        <begin position="1"/>
        <end position="16"/>
    </location>
</feature>
<keyword evidence="3" id="KW-1185">Reference proteome</keyword>
<dbReference type="Proteomes" id="UP001367508">
    <property type="component" value="Unassembled WGS sequence"/>
</dbReference>
<name>A0AAN9MU91_CANGL</name>
<evidence type="ECO:0000313" key="2">
    <source>
        <dbReference type="EMBL" id="KAK7360056.1"/>
    </source>
</evidence>
<organism evidence="2 3">
    <name type="scientific">Canavalia gladiata</name>
    <name type="common">Sword bean</name>
    <name type="synonym">Dolichos gladiatus</name>
    <dbReference type="NCBI Taxonomy" id="3824"/>
    <lineage>
        <taxon>Eukaryota</taxon>
        <taxon>Viridiplantae</taxon>
        <taxon>Streptophyta</taxon>
        <taxon>Embryophyta</taxon>
        <taxon>Tracheophyta</taxon>
        <taxon>Spermatophyta</taxon>
        <taxon>Magnoliopsida</taxon>
        <taxon>eudicotyledons</taxon>
        <taxon>Gunneridae</taxon>
        <taxon>Pentapetalae</taxon>
        <taxon>rosids</taxon>
        <taxon>fabids</taxon>
        <taxon>Fabales</taxon>
        <taxon>Fabaceae</taxon>
        <taxon>Papilionoideae</taxon>
        <taxon>50 kb inversion clade</taxon>
        <taxon>NPAAA clade</taxon>
        <taxon>indigoferoid/millettioid clade</taxon>
        <taxon>Phaseoleae</taxon>
        <taxon>Canavalia</taxon>
    </lineage>
</organism>
<accession>A0AAN9MU91</accession>
<dbReference type="EMBL" id="JAYMYQ010000001">
    <property type="protein sequence ID" value="KAK7360056.1"/>
    <property type="molecule type" value="Genomic_DNA"/>
</dbReference>
<reference evidence="2 3" key="1">
    <citation type="submission" date="2024-01" db="EMBL/GenBank/DDBJ databases">
        <title>The genomes of 5 underutilized Papilionoideae crops provide insights into root nodulation and disease resistanc.</title>
        <authorList>
            <person name="Jiang F."/>
        </authorList>
    </citation>
    <scope>NUCLEOTIDE SEQUENCE [LARGE SCALE GENOMIC DNA]</scope>
    <source>
        <strain evidence="2">LVBAO_FW01</strain>
        <tissue evidence="2">Leaves</tissue>
    </source>
</reference>
<keyword evidence="1" id="KW-0732">Signal</keyword>
<feature type="chain" id="PRO_5042991101" evidence="1">
    <location>
        <begin position="17"/>
        <end position="140"/>
    </location>
</feature>